<evidence type="ECO:0000313" key="8">
    <source>
        <dbReference type="Proteomes" id="UP000492821"/>
    </source>
</evidence>
<feature type="transmembrane region" description="Helical" evidence="6">
    <location>
        <begin position="472"/>
        <end position="496"/>
    </location>
</feature>
<feature type="transmembrane region" description="Helical" evidence="6">
    <location>
        <begin position="350"/>
        <end position="368"/>
    </location>
</feature>
<dbReference type="WBParaSite" id="Pan_g21322.t1">
    <property type="protein sequence ID" value="Pan_g21322.t1"/>
    <property type="gene ID" value="Pan_g21322"/>
</dbReference>
<dbReference type="GO" id="GO:0016020">
    <property type="term" value="C:membrane"/>
    <property type="evidence" value="ECO:0007669"/>
    <property type="project" value="UniProtKB-SubCell"/>
</dbReference>
<dbReference type="Proteomes" id="UP000492821">
    <property type="component" value="Unassembled WGS sequence"/>
</dbReference>
<reference evidence="9" key="2">
    <citation type="submission" date="2020-10" db="UniProtKB">
        <authorList>
            <consortium name="WormBaseParasite"/>
        </authorList>
    </citation>
    <scope>IDENTIFICATION</scope>
</reference>
<reference evidence="8" key="1">
    <citation type="journal article" date="2013" name="Genetics">
        <title>The draft genome and transcriptome of Panagrellus redivivus are shaped by the harsh demands of a free-living lifestyle.</title>
        <authorList>
            <person name="Srinivasan J."/>
            <person name="Dillman A.R."/>
            <person name="Macchietto M.G."/>
            <person name="Heikkinen L."/>
            <person name="Lakso M."/>
            <person name="Fracchia K.M."/>
            <person name="Antoshechkin I."/>
            <person name="Mortazavi A."/>
            <person name="Wong G."/>
            <person name="Sternberg P.W."/>
        </authorList>
    </citation>
    <scope>NUCLEOTIDE SEQUENCE [LARGE SCALE GENOMIC DNA]</scope>
    <source>
        <strain evidence="8">MT8872</strain>
    </source>
</reference>
<evidence type="ECO:0000313" key="9">
    <source>
        <dbReference type="WBParaSite" id="Pan_g21322.t1"/>
    </source>
</evidence>
<evidence type="ECO:0000256" key="2">
    <source>
        <dbReference type="ARBA" id="ARBA00022448"/>
    </source>
</evidence>
<keyword evidence="3 6" id="KW-0812">Transmembrane</keyword>
<evidence type="ECO:0000256" key="1">
    <source>
        <dbReference type="ARBA" id="ARBA00004370"/>
    </source>
</evidence>
<dbReference type="PANTHER" id="PTHR48017">
    <property type="entry name" value="OS05G0424000 PROTEIN-RELATED"/>
    <property type="match status" value="1"/>
</dbReference>
<feature type="transmembrane region" description="Helical" evidence="6">
    <location>
        <begin position="115"/>
        <end position="140"/>
    </location>
</feature>
<evidence type="ECO:0000259" key="7">
    <source>
        <dbReference type="Pfam" id="PF01490"/>
    </source>
</evidence>
<protein>
    <submittedName>
        <fullName evidence="9">Aa_trans domain-containing protein</fullName>
    </submittedName>
</protein>
<feature type="transmembrane region" description="Helical" evidence="6">
    <location>
        <begin position="231"/>
        <end position="251"/>
    </location>
</feature>
<accession>A0A7E4VHV6</accession>
<feature type="domain" description="Amino acid transporter transmembrane" evidence="7">
    <location>
        <begin position="82"/>
        <end position="442"/>
    </location>
</feature>
<evidence type="ECO:0000256" key="6">
    <source>
        <dbReference type="SAM" id="Phobius"/>
    </source>
</evidence>
<feature type="transmembrane region" description="Helical" evidence="6">
    <location>
        <begin position="201"/>
        <end position="224"/>
    </location>
</feature>
<dbReference type="Gene3D" id="1.20.1740.10">
    <property type="entry name" value="Amino acid/polyamine transporter I"/>
    <property type="match status" value="1"/>
</dbReference>
<keyword evidence="4 6" id="KW-1133">Transmembrane helix</keyword>
<feature type="transmembrane region" description="Helical" evidence="6">
    <location>
        <begin position="415"/>
        <end position="436"/>
    </location>
</feature>
<feature type="transmembrane region" description="Helical" evidence="6">
    <location>
        <begin position="308"/>
        <end position="330"/>
    </location>
</feature>
<name>A0A7E4VHV6_PANRE</name>
<evidence type="ECO:0000256" key="4">
    <source>
        <dbReference type="ARBA" id="ARBA00022989"/>
    </source>
</evidence>
<sequence>MAPGMLINADFNPCFTSCSLVTIKMTIGTYRNRVGSISISESGAKTQTKDDSTSDGSSISGTFSAHHDGQMVDGKFIRNGGLGWFITGLFIIGDLAGGGLVAVPTAMIQLNFYPGLVILFIMNVVTLLTGVTLGLCWNILLRFWPKYRSHCRKPYPEIANMALGPKWKMIVSIIIDLTQFGIAVVYLLLSAKNIHDAIKSFSSFEISFCWVILILAVCLLPIMFLKSPQDFWAAVVVAMVTTATAVVLILVGSIMDYGVCHEQHHMPDFKITNYFLGLGTLLFAYGGHSSLPTVQHDMKQPHEFTKSVVMGFLALFVLYIPVSIMGYLTYGDSLRDSVINSIQNQGIQQTINLLITVHCILTLTIVFNPLNQDIEQLFKVPHRFGIKRVIVRTSVMVAVAFVAESVPTFGPLLDLLGGTTLTLTSILLPVLFYMYLHALENKVKKLKDPEHPTEDDLKTLSFSEMREHLPGWMFIIAALILILGLIGGGAATFSAIRELSTTKFTYPCYVQPFISGAGGNDEHSTNCCGYSFNVSHSGVKCAVWEDSFYK</sequence>
<keyword evidence="5 6" id="KW-0472">Membrane</keyword>
<evidence type="ECO:0000256" key="5">
    <source>
        <dbReference type="ARBA" id="ARBA00023136"/>
    </source>
</evidence>
<feature type="transmembrane region" description="Helical" evidence="6">
    <location>
        <begin position="81"/>
        <end position="103"/>
    </location>
</feature>
<evidence type="ECO:0000256" key="3">
    <source>
        <dbReference type="ARBA" id="ARBA00022692"/>
    </source>
</evidence>
<keyword evidence="8" id="KW-1185">Reference proteome</keyword>
<proteinExistence type="predicted"/>
<organism evidence="8 9">
    <name type="scientific">Panagrellus redivivus</name>
    <name type="common">Microworm</name>
    <dbReference type="NCBI Taxonomy" id="6233"/>
    <lineage>
        <taxon>Eukaryota</taxon>
        <taxon>Metazoa</taxon>
        <taxon>Ecdysozoa</taxon>
        <taxon>Nematoda</taxon>
        <taxon>Chromadorea</taxon>
        <taxon>Rhabditida</taxon>
        <taxon>Tylenchina</taxon>
        <taxon>Panagrolaimomorpha</taxon>
        <taxon>Panagrolaimoidea</taxon>
        <taxon>Panagrolaimidae</taxon>
        <taxon>Panagrellus</taxon>
    </lineage>
</organism>
<feature type="transmembrane region" description="Helical" evidence="6">
    <location>
        <begin position="389"/>
        <end position="409"/>
    </location>
</feature>
<dbReference type="FunFam" id="1.20.1740.10:FF:000052">
    <property type="entry name" value="Lysine histidine transporter-like 3"/>
    <property type="match status" value="1"/>
</dbReference>
<keyword evidence="2" id="KW-0813">Transport</keyword>
<dbReference type="Pfam" id="PF01490">
    <property type="entry name" value="Aa_trans"/>
    <property type="match status" value="1"/>
</dbReference>
<comment type="subcellular location">
    <subcellularLocation>
        <location evidence="1">Membrane</location>
    </subcellularLocation>
</comment>
<dbReference type="InterPro" id="IPR013057">
    <property type="entry name" value="AA_transpt_TM"/>
</dbReference>
<feature type="transmembrane region" description="Helical" evidence="6">
    <location>
        <begin position="271"/>
        <end position="287"/>
    </location>
</feature>
<feature type="transmembrane region" description="Helical" evidence="6">
    <location>
        <begin position="169"/>
        <end position="189"/>
    </location>
</feature>
<dbReference type="AlphaFoldDB" id="A0A7E4VHV6"/>